<proteinExistence type="inferred from homology"/>
<evidence type="ECO:0000259" key="2">
    <source>
        <dbReference type="Pfam" id="PF01370"/>
    </source>
</evidence>
<dbReference type="SUPFAM" id="SSF51735">
    <property type="entry name" value="NAD(P)-binding Rossmann-fold domains"/>
    <property type="match status" value="1"/>
</dbReference>
<accession>A0ABU5EV94</accession>
<evidence type="ECO:0000313" key="4">
    <source>
        <dbReference type="Proteomes" id="UP001272242"/>
    </source>
</evidence>
<dbReference type="Proteomes" id="UP001272242">
    <property type="component" value="Unassembled WGS sequence"/>
</dbReference>
<sequence length="336" mass="37259">MSGWTDQRVLITGGLGFIGSNLAIRLAEAGARVTIVDAVIPEYGGNLFNIKHVRDRVTVNFGDICDRLAMNWLVGGQDYVFHLAGQVSHVMSMTDPFPDIEFNIKGTAVVVEALRHHNPTAKLVFTGTRGQYGPALRLPVAETAPTNPKAIYEISNLTAEKIIQVYHQIHGLRAVMLRLTNIYGPRAQMKHSQYGVVNWFVRQALDGVPIKVFGDGRILRDFVYVDDCVDALLACATSEAAVGEVFNVGSDRPASFLELAQTLERLCPGCVWGFAPFTPERAAQEPGDFYSDITKIRTTVGWEPRTALEDGLRQTLDYYARHRDHYWQPAGVRRAA</sequence>
<dbReference type="InterPro" id="IPR001509">
    <property type="entry name" value="Epimerase_deHydtase"/>
</dbReference>
<dbReference type="Pfam" id="PF01370">
    <property type="entry name" value="Epimerase"/>
    <property type="match status" value="1"/>
</dbReference>
<name>A0ABU5EV94_9BACT</name>
<comment type="caution">
    <text evidence="3">The sequence shown here is derived from an EMBL/GenBank/DDBJ whole genome shotgun (WGS) entry which is preliminary data.</text>
</comment>
<dbReference type="Gene3D" id="3.40.50.720">
    <property type="entry name" value="NAD(P)-binding Rossmann-like Domain"/>
    <property type="match status" value="1"/>
</dbReference>
<dbReference type="PANTHER" id="PTHR43000">
    <property type="entry name" value="DTDP-D-GLUCOSE 4,6-DEHYDRATASE-RELATED"/>
    <property type="match status" value="1"/>
</dbReference>
<evidence type="ECO:0000313" key="3">
    <source>
        <dbReference type="EMBL" id="MDY3559066.1"/>
    </source>
</evidence>
<dbReference type="RefSeq" id="WP_261187564.1">
    <property type="nucleotide sequence ID" value="NZ_JAXBLV010000077.1"/>
</dbReference>
<dbReference type="Gene3D" id="3.90.25.10">
    <property type="entry name" value="UDP-galactose 4-epimerase, domain 1"/>
    <property type="match status" value="1"/>
</dbReference>
<reference evidence="4" key="1">
    <citation type="journal article" date="2023" name="Mar. Drugs">
        <title>Gemmata algarum, a Novel Planctomycete Isolated from an Algal Mat, Displays Antimicrobial Activity.</title>
        <authorList>
            <person name="Kumar G."/>
            <person name="Kallscheuer N."/>
            <person name="Kashif M."/>
            <person name="Ahamad S."/>
            <person name="Jagadeeshwari U."/>
            <person name="Pannikurungottu S."/>
            <person name="Haufschild T."/>
            <person name="Kabuu M."/>
            <person name="Sasikala C."/>
            <person name="Jogler C."/>
            <person name="Ramana C."/>
        </authorList>
    </citation>
    <scope>NUCLEOTIDE SEQUENCE [LARGE SCALE GENOMIC DNA]</scope>
    <source>
        <strain evidence="4">JC673</strain>
    </source>
</reference>
<evidence type="ECO:0000256" key="1">
    <source>
        <dbReference type="ARBA" id="ARBA00007637"/>
    </source>
</evidence>
<feature type="domain" description="NAD-dependent epimerase/dehydratase" evidence="2">
    <location>
        <begin position="9"/>
        <end position="249"/>
    </location>
</feature>
<protein>
    <submittedName>
        <fullName evidence="3">NAD-dependent epimerase/dehydratase family protein</fullName>
    </submittedName>
</protein>
<organism evidence="3 4">
    <name type="scientific">Gemmata algarum</name>
    <dbReference type="NCBI Taxonomy" id="2975278"/>
    <lineage>
        <taxon>Bacteria</taxon>
        <taxon>Pseudomonadati</taxon>
        <taxon>Planctomycetota</taxon>
        <taxon>Planctomycetia</taxon>
        <taxon>Gemmatales</taxon>
        <taxon>Gemmataceae</taxon>
        <taxon>Gemmata</taxon>
    </lineage>
</organism>
<gene>
    <name evidence="3" type="ORF">R5W23_006256</name>
</gene>
<comment type="similarity">
    <text evidence="1">Belongs to the NAD(P)-dependent epimerase/dehydratase family.</text>
</comment>
<dbReference type="EMBL" id="JAXBLV010000077">
    <property type="protein sequence ID" value="MDY3559066.1"/>
    <property type="molecule type" value="Genomic_DNA"/>
</dbReference>
<dbReference type="InterPro" id="IPR036291">
    <property type="entry name" value="NAD(P)-bd_dom_sf"/>
</dbReference>
<keyword evidence="4" id="KW-1185">Reference proteome</keyword>
<dbReference type="PRINTS" id="PR01713">
    <property type="entry name" value="NUCEPIMERASE"/>
</dbReference>